<dbReference type="PANTHER" id="PTHR23004">
    <property type="entry name" value="DOUBLECORTIN DOMAIN CONTAINING 2"/>
    <property type="match status" value="1"/>
</dbReference>
<dbReference type="GO" id="GO:0035556">
    <property type="term" value="P:intracellular signal transduction"/>
    <property type="evidence" value="ECO:0007669"/>
    <property type="project" value="InterPro"/>
</dbReference>
<name>A0AAV7TN75_PLEWA</name>
<dbReference type="AlphaFoldDB" id="A0AAV7TN75"/>
<protein>
    <recommendedName>
        <fullName evidence="3">Doublecortin domain-containing protein</fullName>
    </recommendedName>
</protein>
<dbReference type="Pfam" id="PF03607">
    <property type="entry name" value="DCX"/>
    <property type="match status" value="2"/>
</dbReference>
<reference evidence="4" key="1">
    <citation type="journal article" date="2022" name="bioRxiv">
        <title>Sequencing and chromosome-scale assembly of the giantPleurodeles waltlgenome.</title>
        <authorList>
            <person name="Brown T."/>
            <person name="Elewa A."/>
            <person name="Iarovenko S."/>
            <person name="Subramanian E."/>
            <person name="Araus A.J."/>
            <person name="Petzold A."/>
            <person name="Susuki M."/>
            <person name="Suzuki K.-i.T."/>
            <person name="Hayashi T."/>
            <person name="Toyoda A."/>
            <person name="Oliveira C."/>
            <person name="Osipova E."/>
            <person name="Leigh N.D."/>
            <person name="Simon A."/>
            <person name="Yun M.H."/>
        </authorList>
    </citation>
    <scope>NUCLEOTIDE SEQUENCE</scope>
    <source>
        <strain evidence="4">20211129_DDA</strain>
        <tissue evidence="4">Liver</tissue>
    </source>
</reference>
<evidence type="ECO:0000259" key="3">
    <source>
        <dbReference type="PROSITE" id="PS50309"/>
    </source>
</evidence>
<evidence type="ECO:0000313" key="4">
    <source>
        <dbReference type="EMBL" id="KAJ1178053.1"/>
    </source>
</evidence>
<feature type="compositionally biased region" description="Basic and acidic residues" evidence="2">
    <location>
        <begin position="448"/>
        <end position="469"/>
    </location>
</feature>
<dbReference type="Gene3D" id="3.10.20.230">
    <property type="entry name" value="Doublecortin domain"/>
    <property type="match status" value="2"/>
</dbReference>
<feature type="domain" description="Doublecortin" evidence="3">
    <location>
        <begin position="13"/>
        <end position="95"/>
    </location>
</feature>
<feature type="compositionally biased region" description="Basic and acidic residues" evidence="2">
    <location>
        <begin position="509"/>
        <end position="540"/>
    </location>
</feature>
<dbReference type="PANTHER" id="PTHR23004:SF10">
    <property type="entry name" value="DOUBLECORTIN DOMAIN-CONTAINING PROTEIN 2B"/>
    <property type="match status" value="1"/>
</dbReference>
<feature type="compositionally biased region" description="Basic and acidic residues" evidence="2">
    <location>
        <begin position="372"/>
        <end position="393"/>
    </location>
</feature>
<proteinExistence type="predicted"/>
<accession>A0AAV7TN75</accession>
<keyword evidence="5" id="KW-1185">Reference proteome</keyword>
<dbReference type="SUPFAM" id="SSF89837">
    <property type="entry name" value="Doublecortin (DC)"/>
    <property type="match status" value="2"/>
</dbReference>
<dbReference type="Proteomes" id="UP001066276">
    <property type="component" value="Chromosome 3_2"/>
</dbReference>
<dbReference type="FunFam" id="3.10.20.230:FF:000004">
    <property type="entry name" value="Doublecortin domain containing 2"/>
    <property type="match status" value="1"/>
</dbReference>
<feature type="region of interest" description="Disordered" evidence="2">
    <location>
        <begin position="372"/>
        <end position="581"/>
    </location>
</feature>
<dbReference type="PROSITE" id="PS50309">
    <property type="entry name" value="DC"/>
    <property type="match status" value="2"/>
</dbReference>
<feature type="compositionally biased region" description="Acidic residues" evidence="2">
    <location>
        <begin position="541"/>
        <end position="581"/>
    </location>
</feature>
<dbReference type="SMART" id="SM00537">
    <property type="entry name" value="DCX"/>
    <property type="match status" value="2"/>
</dbReference>
<feature type="region of interest" description="Disordered" evidence="2">
    <location>
        <begin position="252"/>
        <end position="282"/>
    </location>
</feature>
<feature type="domain" description="Doublecortin" evidence="3">
    <location>
        <begin position="135"/>
        <end position="217"/>
    </location>
</feature>
<evidence type="ECO:0000313" key="5">
    <source>
        <dbReference type="Proteomes" id="UP001066276"/>
    </source>
</evidence>
<dbReference type="InterPro" id="IPR003533">
    <property type="entry name" value="Doublecortin_dom"/>
</dbReference>
<dbReference type="GO" id="GO:0005815">
    <property type="term" value="C:microtubule organizing center"/>
    <property type="evidence" value="ECO:0007669"/>
    <property type="project" value="TreeGrafter"/>
</dbReference>
<evidence type="ECO:0000256" key="1">
    <source>
        <dbReference type="ARBA" id="ARBA00022737"/>
    </source>
</evidence>
<sequence>MTSGVTDLAPQAKRVLIFRNGDPFHGGRRLVVNQRQFLTFEAFLTEVTNSIQASMAVRNLYTPRQGHRVTELVQLKNGNPYVAAGFEKFKGIDYLHTGEKQSSGTQNRDAAQGGMAMNRKLNISARWRKNIQMPCIIHVFRNGDLLSPPFRVLLSKRTLAEWELVLSLVTEKASLRSGAVRKLCTLDGVPISSGEELSHGEYYVAVGAEKYKSLPYMELLVPKHSTHRALLNHPENRRRMQNDGFTKNYSMSQDGVSDSALISPPEQLDPRRVQSTGDAEAEKVLVSPPPARRHLTKNKSSEEESIFYAKPVRVRPNAKTNPIPPLENNQGTEATKVFKVKQSRREIAGASEVLEDENTRVELPLDQQVAETIKDETTTTRKKDAAPKQRTIETEAEATPRKKAAAPKQRVAEILEEEATPRKNVAHPNQIIEEEVTPRKKAATPNQKMEEIIKEKATPRKKGADHGQRVTETIQEEATPRENAAADNQTPRMVKGQEATESRASQHRQAKDTKGRKVEDKMTPQKPNTKGDGKRRPSHDAEEEGEPDTQEEGDLSASQDAEDNNADDQEESNNEADEDGD</sequence>
<dbReference type="CDD" id="cd17153">
    <property type="entry name" value="DCX2_DCDC2B"/>
    <property type="match status" value="1"/>
</dbReference>
<keyword evidence="1" id="KW-0677">Repeat</keyword>
<organism evidence="4 5">
    <name type="scientific">Pleurodeles waltl</name>
    <name type="common">Iberian ribbed newt</name>
    <dbReference type="NCBI Taxonomy" id="8319"/>
    <lineage>
        <taxon>Eukaryota</taxon>
        <taxon>Metazoa</taxon>
        <taxon>Chordata</taxon>
        <taxon>Craniata</taxon>
        <taxon>Vertebrata</taxon>
        <taxon>Euteleostomi</taxon>
        <taxon>Amphibia</taxon>
        <taxon>Batrachia</taxon>
        <taxon>Caudata</taxon>
        <taxon>Salamandroidea</taxon>
        <taxon>Salamandridae</taxon>
        <taxon>Pleurodelinae</taxon>
        <taxon>Pleurodeles</taxon>
    </lineage>
</organism>
<dbReference type="FunFam" id="3.10.20.230:FF:000011">
    <property type="entry name" value="Doublecortin domain containing 2B"/>
    <property type="match status" value="1"/>
</dbReference>
<dbReference type="InterPro" id="IPR036572">
    <property type="entry name" value="Doublecortin_dom_sf"/>
</dbReference>
<dbReference type="EMBL" id="JANPWB010000006">
    <property type="protein sequence ID" value="KAJ1178053.1"/>
    <property type="molecule type" value="Genomic_DNA"/>
</dbReference>
<gene>
    <name evidence="4" type="ORF">NDU88_003302</name>
</gene>
<comment type="caution">
    <text evidence="4">The sequence shown here is derived from an EMBL/GenBank/DDBJ whole genome shotgun (WGS) entry which is preliminary data.</text>
</comment>
<dbReference type="GO" id="GO:0005874">
    <property type="term" value="C:microtubule"/>
    <property type="evidence" value="ECO:0007669"/>
    <property type="project" value="TreeGrafter"/>
</dbReference>
<evidence type="ECO:0000256" key="2">
    <source>
        <dbReference type="SAM" id="MobiDB-lite"/>
    </source>
</evidence>